<name>A0A7I8JGQ9_SPIIN</name>
<reference evidence="2 3" key="1">
    <citation type="submission" date="2019-12" db="EMBL/GenBank/DDBJ databases">
        <authorList>
            <person name="Scholz U."/>
            <person name="Mascher M."/>
            <person name="Fiebig A."/>
        </authorList>
    </citation>
    <scope>NUCLEOTIDE SEQUENCE</scope>
</reference>
<keyword evidence="3" id="KW-1185">Reference proteome</keyword>
<dbReference type="EMBL" id="CACRZD030000011">
    <property type="protein sequence ID" value="CAA6668582.1"/>
    <property type="molecule type" value="Genomic_DNA"/>
</dbReference>
<evidence type="ECO:0000313" key="2">
    <source>
        <dbReference type="EMBL" id="CAA2629338.1"/>
    </source>
</evidence>
<evidence type="ECO:0000256" key="1">
    <source>
        <dbReference type="SAM" id="MobiDB-lite"/>
    </source>
</evidence>
<feature type="region of interest" description="Disordered" evidence="1">
    <location>
        <begin position="1"/>
        <end position="31"/>
    </location>
</feature>
<dbReference type="EMBL" id="LR743598">
    <property type="protein sequence ID" value="CAA2629338.1"/>
    <property type="molecule type" value="Genomic_DNA"/>
</dbReference>
<gene>
    <name evidence="2" type="ORF">SI7747_11014976</name>
</gene>
<evidence type="ECO:0000313" key="3">
    <source>
        <dbReference type="Proteomes" id="UP001189122"/>
    </source>
</evidence>
<organism evidence="2">
    <name type="scientific">Spirodela intermedia</name>
    <name type="common">Intermediate duckweed</name>
    <dbReference type="NCBI Taxonomy" id="51605"/>
    <lineage>
        <taxon>Eukaryota</taxon>
        <taxon>Viridiplantae</taxon>
        <taxon>Streptophyta</taxon>
        <taxon>Embryophyta</taxon>
        <taxon>Tracheophyta</taxon>
        <taxon>Spermatophyta</taxon>
        <taxon>Magnoliopsida</taxon>
        <taxon>Liliopsida</taxon>
        <taxon>Araceae</taxon>
        <taxon>Lemnoideae</taxon>
        <taxon>Spirodela</taxon>
    </lineage>
</organism>
<proteinExistence type="predicted"/>
<accession>A0A7I8JGQ9</accession>
<dbReference type="Proteomes" id="UP001189122">
    <property type="component" value="Unassembled WGS sequence"/>
</dbReference>
<dbReference type="AlphaFoldDB" id="A0A7I8JGQ9"/>
<protein>
    <submittedName>
        <fullName evidence="2">Uncharacterized protein</fullName>
    </submittedName>
</protein>
<sequence length="104" mass="11544">MYPSPTTEHHDWATAAIHRQRRPLPPSSVLAHPPLAAVRSHSPSSPPPSSLIPVVRRYCPRRLYPGEPSRPWTLHNDPPECSGFCVYDHSLPHGQLATSNVEGE</sequence>